<keyword evidence="2" id="KW-1185">Reference proteome</keyword>
<name>A0ACA9KRE8_9GLOM</name>
<proteinExistence type="predicted"/>
<dbReference type="EMBL" id="CAJVPW010001497">
    <property type="protein sequence ID" value="CAG8485489.1"/>
    <property type="molecule type" value="Genomic_DNA"/>
</dbReference>
<organism evidence="1 2">
    <name type="scientific">Cetraspora pellucida</name>
    <dbReference type="NCBI Taxonomy" id="1433469"/>
    <lineage>
        <taxon>Eukaryota</taxon>
        <taxon>Fungi</taxon>
        <taxon>Fungi incertae sedis</taxon>
        <taxon>Mucoromycota</taxon>
        <taxon>Glomeromycotina</taxon>
        <taxon>Glomeromycetes</taxon>
        <taxon>Diversisporales</taxon>
        <taxon>Gigasporaceae</taxon>
        <taxon>Cetraspora</taxon>
    </lineage>
</organism>
<comment type="caution">
    <text evidence="1">The sequence shown here is derived from an EMBL/GenBank/DDBJ whole genome shotgun (WGS) entry which is preliminary data.</text>
</comment>
<protein>
    <submittedName>
        <fullName evidence="1">6833_t:CDS:1</fullName>
    </submittedName>
</protein>
<gene>
    <name evidence="1" type="ORF">SPELUC_LOCUS2319</name>
</gene>
<evidence type="ECO:0000313" key="2">
    <source>
        <dbReference type="Proteomes" id="UP000789366"/>
    </source>
</evidence>
<dbReference type="Proteomes" id="UP000789366">
    <property type="component" value="Unassembled WGS sequence"/>
</dbReference>
<feature type="non-terminal residue" evidence="1">
    <location>
        <position position="174"/>
    </location>
</feature>
<reference evidence="1" key="1">
    <citation type="submission" date="2021-06" db="EMBL/GenBank/DDBJ databases">
        <authorList>
            <person name="Kallberg Y."/>
            <person name="Tangrot J."/>
            <person name="Rosling A."/>
        </authorList>
    </citation>
    <scope>NUCLEOTIDE SEQUENCE</scope>
    <source>
        <strain evidence="1">28 12/20/2015</strain>
    </source>
</reference>
<sequence>MARTKKPIAEETNEIKRTNNIERKDVEEEDMGARMKEKTVAEETIVEEAVVEEAVAEKTIAEETIMEETLEERQVAKEVNMLNDLGSNYEKEMVSDIVSKTASHSSRNLESKALGRFTTPIMSSMEDSEYFNILTMEPPINTLSRNKSSHQLQSRVTISDLLRMSDSDNSNGNI</sequence>
<accession>A0ACA9KRE8</accession>
<evidence type="ECO:0000313" key="1">
    <source>
        <dbReference type="EMBL" id="CAG8485489.1"/>
    </source>
</evidence>